<name>A0A8S3Q3E7_MYTED</name>
<gene>
    <name evidence="3" type="ORF">MEDL_5111</name>
</gene>
<comment type="caution">
    <text evidence="3">The sequence shown here is derived from an EMBL/GenBank/DDBJ whole genome shotgun (WGS) entry which is preliminary data.</text>
</comment>
<accession>A0A8S3Q3E7</accession>
<protein>
    <recommendedName>
        <fullName evidence="2">Endonuclease/exonuclease/phosphatase domain-containing protein</fullName>
    </recommendedName>
</protein>
<evidence type="ECO:0000313" key="3">
    <source>
        <dbReference type="EMBL" id="CAG2189784.1"/>
    </source>
</evidence>
<dbReference type="EMBL" id="CAJPWZ010000304">
    <property type="protein sequence ID" value="CAG2189784.1"/>
    <property type="molecule type" value="Genomic_DNA"/>
</dbReference>
<keyword evidence="4" id="KW-1185">Reference proteome</keyword>
<dbReference type="AlphaFoldDB" id="A0A8S3Q3E7"/>
<reference evidence="3" key="1">
    <citation type="submission" date="2021-03" db="EMBL/GenBank/DDBJ databases">
        <authorList>
            <person name="Bekaert M."/>
        </authorList>
    </citation>
    <scope>NUCLEOTIDE SEQUENCE</scope>
</reference>
<sequence length="1130" mass="129664">MTPAEDLIRGIHERVTEYVLKKVDRELSLLQSLDTDSPLQEKSTHVNSAPTSSVQHNVEYANYRNSAPTSSVQHNIVYANPHFPSYPYNTHYSRDYNIPATNYNSTSHYQWGNGGTYHNVPTDSHDPCYPHSHNWNNYQDNIHKSYYPETSTPDYYTQGNWWGNGGTYHNVPPETFHHSHNRHSAENHVCFSNLISLTPTQLSANSASNTEANCREKTSTARFHNSSSSSITNTPEEKDKTSPMLHGSRIGQPLYYSQDKSEQDFFIQGTVPIRKAQNVVINIDTLLTEQMNTSSDGIIEYDVLDFKNDCINVHCVNKDKDVRSNSTLRILDFNCKNILTCGPLFKELESKIDIFLLQEHWLYDCQLNLLQELHSDFTGTGKAVDSNDPIQPLHMPRGYGGVAILWKKNLDKLVTTLPIGNERIQCIELSGNQKLLFISIYLPCKSSDNHLNELYECIDQLHEIMEVYKTTHQIIIGGDFNENIFKENNSNRKNYILDFMSDHNLSTTEVGITYTHTSGISSSAIDYILYQEKFKDFIINIEKPDIISNVSDHLPILLQLKYKFPCINSVSQTQVTTHHKVKWNNIDRDRYKILVEEGIALLKVDPMNPNELDQAFQTLNHTLTKATLAVAPKKKKKIRKKKLQIMTENISQAISEKKIAFFQWKQNGRPPDPNHPLTIQKKITTSSLRKQCRIETALQRIQERQKIIDAGYNDPALFYSLIKKQRGRLSRFIEELTVDEEIFQSPENCNEGLNKHFGDLAKKSNNNSFDTNYLNSIEKEATHIINKCKDTYIHQEISTEEIKRAPTKSVIIPVKTCRKFYEIEDGFWKLNGKNMPIVSNASHIGIQKSDKNSAESTVNENIKKAQAEIHVKAINLFGNISRANCDSIEWRIAERQLQIKSHNSCSWFIEVKELCLKYEINDLYAYLTNPLSKFQWKKLVKSKIHDYWTSKITDESKGYSTLKFMDHKYNIGSVHPLAISVNANLKDIRKIPVRLKISTGNYILQTHKASFSKNNFISPTCKLCGKADETVEHFILLCEKLEETRIPLLSKILDNGSLILAKVATSFPIDLIQLIINPFCYVDINANRAVFEETSNILEPLCRQLLYNMHNKRYALLANIDKQGSRKSNF</sequence>
<dbReference type="Gene3D" id="3.60.10.10">
    <property type="entry name" value="Endonuclease/exonuclease/phosphatase"/>
    <property type="match status" value="1"/>
</dbReference>
<feature type="region of interest" description="Disordered" evidence="1">
    <location>
        <begin position="207"/>
        <end position="247"/>
    </location>
</feature>
<evidence type="ECO:0000256" key="1">
    <source>
        <dbReference type="SAM" id="MobiDB-lite"/>
    </source>
</evidence>
<proteinExistence type="predicted"/>
<feature type="domain" description="Endonuclease/exonuclease/phosphatase" evidence="2">
    <location>
        <begin position="351"/>
        <end position="553"/>
    </location>
</feature>
<dbReference type="OrthoDB" id="6180366at2759"/>
<evidence type="ECO:0000259" key="2">
    <source>
        <dbReference type="Pfam" id="PF03372"/>
    </source>
</evidence>
<dbReference type="Proteomes" id="UP000683360">
    <property type="component" value="Unassembled WGS sequence"/>
</dbReference>
<evidence type="ECO:0000313" key="4">
    <source>
        <dbReference type="Proteomes" id="UP000683360"/>
    </source>
</evidence>
<dbReference type="InterPro" id="IPR036691">
    <property type="entry name" value="Endo/exonu/phosph_ase_sf"/>
</dbReference>
<dbReference type="SUPFAM" id="SSF56219">
    <property type="entry name" value="DNase I-like"/>
    <property type="match status" value="1"/>
</dbReference>
<dbReference type="GO" id="GO:0003824">
    <property type="term" value="F:catalytic activity"/>
    <property type="evidence" value="ECO:0007669"/>
    <property type="project" value="InterPro"/>
</dbReference>
<feature type="compositionally biased region" description="Polar residues" evidence="1">
    <location>
        <begin position="220"/>
        <end position="234"/>
    </location>
</feature>
<organism evidence="3 4">
    <name type="scientific">Mytilus edulis</name>
    <name type="common">Blue mussel</name>
    <dbReference type="NCBI Taxonomy" id="6550"/>
    <lineage>
        <taxon>Eukaryota</taxon>
        <taxon>Metazoa</taxon>
        <taxon>Spiralia</taxon>
        <taxon>Lophotrochozoa</taxon>
        <taxon>Mollusca</taxon>
        <taxon>Bivalvia</taxon>
        <taxon>Autobranchia</taxon>
        <taxon>Pteriomorphia</taxon>
        <taxon>Mytilida</taxon>
        <taxon>Mytiloidea</taxon>
        <taxon>Mytilidae</taxon>
        <taxon>Mytilinae</taxon>
        <taxon>Mytilus</taxon>
    </lineage>
</organism>
<dbReference type="InterPro" id="IPR005135">
    <property type="entry name" value="Endo/exonuclease/phosphatase"/>
</dbReference>
<dbReference type="Pfam" id="PF03372">
    <property type="entry name" value="Exo_endo_phos"/>
    <property type="match status" value="1"/>
</dbReference>